<dbReference type="SUPFAM" id="SSF54909">
    <property type="entry name" value="Dimeric alpha+beta barrel"/>
    <property type="match status" value="1"/>
</dbReference>
<dbReference type="PANTHER" id="PTHR43413:SF1">
    <property type="entry name" value="SIROHEME DECARBOXYLASE NIRL SUBUNIT"/>
    <property type="match status" value="1"/>
</dbReference>
<dbReference type="Proteomes" id="UP000216052">
    <property type="component" value="Chromosome"/>
</dbReference>
<proteinExistence type="inferred from homology"/>
<dbReference type="PANTHER" id="PTHR43413">
    <property type="entry name" value="TRANSCRIPTIONAL REGULATOR, ASNC FAMILY"/>
    <property type="match status" value="1"/>
</dbReference>
<dbReference type="InterPro" id="IPR036390">
    <property type="entry name" value="WH_DNA-bd_sf"/>
</dbReference>
<evidence type="ECO:0000256" key="1">
    <source>
        <dbReference type="ARBA" id="ARBA00023239"/>
    </source>
</evidence>
<dbReference type="Gene3D" id="1.10.10.10">
    <property type="entry name" value="Winged helix-like DNA-binding domain superfamily/Winged helix DNA-binding domain"/>
    <property type="match status" value="1"/>
</dbReference>
<comment type="catalytic activity">
    <reaction evidence="5">
        <text>siroheme + 2 H(+) = 12,18-didecarboxysiroheme + 2 CO2</text>
        <dbReference type="Rhea" id="RHEA:19093"/>
        <dbReference type="ChEBI" id="CHEBI:15378"/>
        <dbReference type="ChEBI" id="CHEBI:16526"/>
        <dbReference type="ChEBI" id="CHEBI:60052"/>
        <dbReference type="ChEBI" id="CHEBI:140497"/>
        <dbReference type="EC" id="4.1.1.111"/>
    </reaction>
</comment>
<keyword evidence="1" id="KW-0456">Lyase</keyword>
<comment type="pathway">
    <text evidence="2">Porphyrin-containing compound metabolism.</text>
</comment>
<dbReference type="Pfam" id="PF17805">
    <property type="entry name" value="AsnC_trans_reg2"/>
    <property type="match status" value="1"/>
</dbReference>
<dbReference type="InterPro" id="IPR011008">
    <property type="entry name" value="Dimeric_a/b-barrel"/>
</dbReference>
<dbReference type="Pfam" id="PF22451">
    <property type="entry name" value="NirdL-like_HTH"/>
    <property type="match status" value="1"/>
</dbReference>
<dbReference type="Gene3D" id="3.30.70.3460">
    <property type="match status" value="1"/>
</dbReference>
<dbReference type="SUPFAM" id="SSF46785">
    <property type="entry name" value="Winged helix' DNA-binding domain"/>
    <property type="match status" value="1"/>
</dbReference>
<dbReference type="InterPro" id="IPR050684">
    <property type="entry name" value="HTH-Siroheme_Decarb"/>
</dbReference>
<dbReference type="InterPro" id="IPR036388">
    <property type="entry name" value="WH-like_DNA-bd_sf"/>
</dbReference>
<protein>
    <recommendedName>
        <fullName evidence="4">siroheme decarboxylase</fullName>
        <ecNumber evidence="4">4.1.1.111</ecNumber>
    </recommendedName>
</protein>
<evidence type="ECO:0000256" key="3">
    <source>
        <dbReference type="ARBA" id="ARBA00023457"/>
    </source>
</evidence>
<reference evidence="8" key="1">
    <citation type="submission" date="2024-05" db="EMBL/GenBank/DDBJ databases">
        <title>Isolation and characterization of Sporomusa carbonis sp. nov., a carboxydotrophic hydrogenogen in the genus of Sporomusa isolated from a charcoal burning pile.</title>
        <authorList>
            <person name="Boeer T."/>
            <person name="Rosenbaum F."/>
            <person name="Eysell L."/>
            <person name="Mueller V."/>
            <person name="Daniel R."/>
            <person name="Poehlein A."/>
        </authorList>
    </citation>
    <scope>NUCLEOTIDE SEQUENCE [LARGE SCALE GENOMIC DNA]</scope>
    <source>
        <strain evidence="8">DSM 3132</strain>
    </source>
</reference>
<name>A0ABZ3J0H6_SPOA4</name>
<feature type="domain" description="Siroheme decarboxylase NirL-like HTH" evidence="7">
    <location>
        <begin position="6"/>
        <end position="52"/>
    </location>
</feature>
<dbReference type="EMBL" id="CP155571">
    <property type="protein sequence ID" value="XFO71843.1"/>
    <property type="molecule type" value="Genomic_DNA"/>
</dbReference>
<dbReference type="InterPro" id="IPR053953">
    <property type="entry name" value="NirdL-like_HTH"/>
</dbReference>
<dbReference type="InterPro" id="IPR040523">
    <property type="entry name" value="AsnC_trans_reg2"/>
</dbReference>
<evidence type="ECO:0000313" key="8">
    <source>
        <dbReference type="EMBL" id="XFO71843.1"/>
    </source>
</evidence>
<evidence type="ECO:0000256" key="2">
    <source>
        <dbReference type="ARBA" id="ARBA00023444"/>
    </source>
</evidence>
<feature type="domain" description="Siroheme decarboxylase AsnC-like ligand binding" evidence="6">
    <location>
        <begin position="63"/>
        <end position="142"/>
    </location>
</feature>
<gene>
    <name evidence="8" type="ORF">SPACI_018860</name>
</gene>
<evidence type="ECO:0000259" key="7">
    <source>
        <dbReference type="Pfam" id="PF22451"/>
    </source>
</evidence>
<accession>A0ABZ3J0H6</accession>
<keyword evidence="9" id="KW-1185">Reference proteome</keyword>
<evidence type="ECO:0000313" key="9">
    <source>
        <dbReference type="Proteomes" id="UP000216052"/>
    </source>
</evidence>
<organism evidence="8 9">
    <name type="scientific">Sporomusa acidovorans (strain ATCC 49682 / DSM 3132 / Mol)</name>
    <dbReference type="NCBI Taxonomy" id="1123286"/>
    <lineage>
        <taxon>Bacteria</taxon>
        <taxon>Bacillati</taxon>
        <taxon>Bacillota</taxon>
        <taxon>Negativicutes</taxon>
        <taxon>Selenomonadales</taxon>
        <taxon>Sporomusaceae</taxon>
        <taxon>Sporomusa</taxon>
    </lineage>
</organism>
<dbReference type="EC" id="4.1.1.111" evidence="4"/>
<dbReference type="RefSeq" id="WP_093796781.1">
    <property type="nucleotide sequence ID" value="NZ_CP155571.1"/>
</dbReference>
<comment type="similarity">
    <text evidence="3">Belongs to the Ahb/Nir family.</text>
</comment>
<sequence length="149" mass="16625">MLTQFDKELLNLLQTKLPIEPRPFAAVAKVLNVDETTVIERLVWLKSHGYIRRFGAFFDSGCLGFTSTLAAAKVRPEHMAEVAQAVNAYSGVTHNYERDGEYNLWFTLLTPGPTEQERILADIGNLPGVQGLISLPAIEKYKVSVEFSL</sequence>
<evidence type="ECO:0000256" key="4">
    <source>
        <dbReference type="ARBA" id="ARBA00023471"/>
    </source>
</evidence>
<evidence type="ECO:0000256" key="5">
    <source>
        <dbReference type="ARBA" id="ARBA00048470"/>
    </source>
</evidence>
<evidence type="ECO:0000259" key="6">
    <source>
        <dbReference type="Pfam" id="PF17805"/>
    </source>
</evidence>